<organism evidence="1 2">
    <name type="scientific">Thermomonospora cellulosilytica</name>
    <dbReference type="NCBI Taxonomy" id="1411118"/>
    <lineage>
        <taxon>Bacteria</taxon>
        <taxon>Bacillati</taxon>
        <taxon>Actinomycetota</taxon>
        <taxon>Actinomycetes</taxon>
        <taxon>Streptosporangiales</taxon>
        <taxon>Thermomonosporaceae</taxon>
        <taxon>Thermomonospora</taxon>
    </lineage>
</organism>
<dbReference type="AlphaFoldDB" id="A0A7W3N374"/>
<keyword evidence="2" id="KW-1185">Reference proteome</keyword>
<evidence type="ECO:0000313" key="2">
    <source>
        <dbReference type="Proteomes" id="UP000539313"/>
    </source>
</evidence>
<proteinExistence type="predicted"/>
<name>A0A7W3N374_9ACTN</name>
<dbReference type="RefSeq" id="WP_182707536.1">
    <property type="nucleotide sequence ID" value="NZ_JACJII010000001.1"/>
</dbReference>
<protein>
    <submittedName>
        <fullName evidence="1">Uncharacterized protein</fullName>
    </submittedName>
</protein>
<sequence length="284" mass="31594">MDVFDVSADVHALIVDLLPVVCPSARFDPELSRVVVPVGRFEPAMPTLTIVERCAQADPARWPGLVEEWLRDTADRFGLAVADLELFGDIRKRLRVRIEPRLGDERRRWIACRPAGRYFDAVVHIDHPEYGGPLTVHRARLLGLRRIGDYAVPNTYEGELADVQVRDQPITARETVRVVTKPGCRYVSALFTELERFLPDAGRAGALVAIPTHSTILLYPLGAAGPGAVLPALAQVAADMHAASDDPCSPDVFRYGPDRSLVRLDPATRAAADEPRPRRRFWRR</sequence>
<dbReference type="EMBL" id="JACJII010000001">
    <property type="protein sequence ID" value="MBA9006726.1"/>
    <property type="molecule type" value="Genomic_DNA"/>
</dbReference>
<evidence type="ECO:0000313" key="1">
    <source>
        <dbReference type="EMBL" id="MBA9006726.1"/>
    </source>
</evidence>
<accession>A0A7W3N374</accession>
<comment type="caution">
    <text evidence="1">The sequence shown here is derived from an EMBL/GenBank/DDBJ whole genome shotgun (WGS) entry which is preliminary data.</text>
</comment>
<dbReference type="Proteomes" id="UP000539313">
    <property type="component" value="Unassembled WGS sequence"/>
</dbReference>
<reference evidence="1 2" key="1">
    <citation type="submission" date="2020-08" db="EMBL/GenBank/DDBJ databases">
        <title>Sequencing the genomes of 1000 actinobacteria strains.</title>
        <authorList>
            <person name="Klenk H.-P."/>
        </authorList>
    </citation>
    <scope>NUCLEOTIDE SEQUENCE [LARGE SCALE GENOMIC DNA]</scope>
    <source>
        <strain evidence="1 2">DSM 45823</strain>
    </source>
</reference>
<gene>
    <name evidence="1" type="ORF">HNR21_005608</name>
</gene>